<dbReference type="RefSeq" id="WP_129864336.1">
    <property type="nucleotide sequence ID" value="NZ_RYUM01000010.1"/>
</dbReference>
<dbReference type="Pfam" id="PF00271">
    <property type="entry name" value="Helicase_C"/>
    <property type="match status" value="1"/>
</dbReference>
<evidence type="ECO:0000256" key="3">
    <source>
        <dbReference type="SAM" id="Coils"/>
    </source>
</evidence>
<organism evidence="7 8">
    <name type="scientific">Bifidobacterium pseudolongum subsp. globosum</name>
    <dbReference type="NCBI Taxonomy" id="1690"/>
    <lineage>
        <taxon>Bacteria</taxon>
        <taxon>Bacillati</taxon>
        <taxon>Actinomycetota</taxon>
        <taxon>Actinomycetes</taxon>
        <taxon>Bifidobacteriales</taxon>
        <taxon>Bifidobacteriaceae</taxon>
        <taxon>Bifidobacterium</taxon>
    </lineage>
</organism>
<dbReference type="SMART" id="SM00487">
    <property type="entry name" value="DEXDc"/>
    <property type="match status" value="1"/>
</dbReference>
<evidence type="ECO:0000313" key="7">
    <source>
        <dbReference type="EMBL" id="RYQ19178.1"/>
    </source>
</evidence>
<dbReference type="InterPro" id="IPR011545">
    <property type="entry name" value="DEAD/DEAH_box_helicase_dom"/>
</dbReference>
<keyword evidence="2" id="KW-0067">ATP-binding</keyword>
<dbReference type="GO" id="GO:0006289">
    <property type="term" value="P:nucleotide-excision repair"/>
    <property type="evidence" value="ECO:0007669"/>
    <property type="project" value="TreeGrafter"/>
</dbReference>
<comment type="caution">
    <text evidence="7">The sequence shown here is derived from an EMBL/GenBank/DDBJ whole genome shotgun (WGS) entry which is preliminary data.</text>
</comment>
<evidence type="ECO:0000313" key="8">
    <source>
        <dbReference type="Proteomes" id="UP000291187"/>
    </source>
</evidence>
<dbReference type="GO" id="GO:0005524">
    <property type="term" value="F:ATP binding"/>
    <property type="evidence" value="ECO:0007669"/>
    <property type="project" value="UniProtKB-KW"/>
</dbReference>
<evidence type="ECO:0000259" key="6">
    <source>
        <dbReference type="PROSITE" id="PS51194"/>
    </source>
</evidence>
<dbReference type="PANTHER" id="PTHR47957:SF3">
    <property type="entry name" value="ATP-DEPENDENT HELICASE HRQ1"/>
    <property type="match status" value="1"/>
</dbReference>
<dbReference type="InterPro" id="IPR018973">
    <property type="entry name" value="MZB"/>
</dbReference>
<dbReference type="InterPro" id="IPR027417">
    <property type="entry name" value="P-loop_NTPase"/>
</dbReference>
<evidence type="ECO:0000256" key="1">
    <source>
        <dbReference type="ARBA" id="ARBA00022741"/>
    </source>
</evidence>
<keyword evidence="1" id="KW-0547">Nucleotide-binding</keyword>
<dbReference type="Pfam" id="PF09369">
    <property type="entry name" value="MZB"/>
    <property type="match status" value="1"/>
</dbReference>
<feature type="domain" description="Helicase ATP-binding" evidence="5">
    <location>
        <begin position="83"/>
        <end position="290"/>
    </location>
</feature>
<dbReference type="SMART" id="SM00490">
    <property type="entry name" value="HELICc"/>
    <property type="match status" value="1"/>
</dbReference>
<dbReference type="InterPro" id="IPR014001">
    <property type="entry name" value="Helicase_ATP-bd"/>
</dbReference>
<feature type="domain" description="Helicase C-terminal" evidence="6">
    <location>
        <begin position="968"/>
        <end position="1129"/>
    </location>
</feature>
<reference evidence="7 8" key="1">
    <citation type="submission" date="2018-12" db="EMBL/GenBank/DDBJ databases">
        <title>Unveiling genomic diversity among members of the Bifidobacterium pseudolongum species, a widely distributed gut commensal of the animal kingdom.</title>
        <authorList>
            <person name="Lugli G.A."/>
            <person name="Duranti S."/>
            <person name="Albert K."/>
            <person name="Mancabelli L."/>
            <person name="Napoli S."/>
            <person name="Viappiani A."/>
            <person name="Anzalone R."/>
            <person name="Longhi G."/>
            <person name="Milani C."/>
            <person name="Turroni F."/>
            <person name="Alessandri G."/>
            <person name="Sela D.A."/>
            <person name="Van Sinderen D."/>
            <person name="Ventura M."/>
        </authorList>
    </citation>
    <scope>NUCLEOTIDE SEQUENCE [LARGE SCALE GENOMIC DNA]</scope>
    <source>
        <strain evidence="7 8">2071B</strain>
    </source>
</reference>
<dbReference type="GO" id="GO:0043138">
    <property type="term" value="F:3'-5' DNA helicase activity"/>
    <property type="evidence" value="ECO:0007669"/>
    <property type="project" value="TreeGrafter"/>
</dbReference>
<accession>A0A4Q5A5A1</accession>
<proteinExistence type="predicted"/>
<dbReference type="Pfam" id="PF00270">
    <property type="entry name" value="DEAD"/>
    <property type="match status" value="1"/>
</dbReference>
<dbReference type="SUPFAM" id="SSF52540">
    <property type="entry name" value="P-loop containing nucleoside triphosphate hydrolases"/>
    <property type="match status" value="1"/>
</dbReference>
<dbReference type="Gene3D" id="3.40.50.300">
    <property type="entry name" value="P-loop containing nucleotide triphosphate hydrolases"/>
    <property type="match status" value="2"/>
</dbReference>
<feature type="region of interest" description="Disordered" evidence="4">
    <location>
        <begin position="2165"/>
        <end position="2187"/>
    </location>
</feature>
<keyword evidence="3" id="KW-0175">Coiled coil</keyword>
<dbReference type="PANTHER" id="PTHR47957">
    <property type="entry name" value="ATP-DEPENDENT HELICASE HRQ1"/>
    <property type="match status" value="1"/>
</dbReference>
<evidence type="ECO:0000256" key="4">
    <source>
        <dbReference type="SAM" id="MobiDB-lite"/>
    </source>
</evidence>
<protein>
    <submittedName>
        <fullName evidence="7">DEAD/DEAH box helicase</fullName>
    </submittedName>
</protein>
<name>A0A4Q5A5A1_9BIFI</name>
<dbReference type="PROSITE" id="PS51192">
    <property type="entry name" value="HELICASE_ATP_BIND_1"/>
    <property type="match status" value="1"/>
</dbReference>
<dbReference type="GO" id="GO:0003676">
    <property type="term" value="F:nucleic acid binding"/>
    <property type="evidence" value="ECO:0007669"/>
    <property type="project" value="InterPro"/>
</dbReference>
<keyword evidence="7" id="KW-0347">Helicase</keyword>
<dbReference type="GO" id="GO:0036297">
    <property type="term" value="P:interstrand cross-link repair"/>
    <property type="evidence" value="ECO:0007669"/>
    <property type="project" value="TreeGrafter"/>
</dbReference>
<keyword evidence="7" id="KW-0378">Hydrolase</keyword>
<dbReference type="EMBL" id="RYUM01000010">
    <property type="protein sequence ID" value="RYQ19178.1"/>
    <property type="molecule type" value="Genomic_DNA"/>
</dbReference>
<gene>
    <name evidence="7" type="ORF">PG2071B_0953</name>
</gene>
<evidence type="ECO:0000259" key="5">
    <source>
        <dbReference type="PROSITE" id="PS51192"/>
    </source>
</evidence>
<dbReference type="InterPro" id="IPR001650">
    <property type="entry name" value="Helicase_C-like"/>
</dbReference>
<evidence type="ECO:0000256" key="2">
    <source>
        <dbReference type="ARBA" id="ARBA00022840"/>
    </source>
</evidence>
<dbReference type="Proteomes" id="UP000291187">
    <property type="component" value="Unassembled WGS sequence"/>
</dbReference>
<feature type="region of interest" description="Disordered" evidence="4">
    <location>
        <begin position="1321"/>
        <end position="1343"/>
    </location>
</feature>
<feature type="coiled-coil region" evidence="3">
    <location>
        <begin position="1240"/>
        <end position="1290"/>
    </location>
</feature>
<sequence>MIPMVMARHVREGLVDYLDTTYPMVNAPFRGSVERLAGDYGGLSLDPFISIKLPFRTGSRADFPFTQCLHPQYDPYLHQLAAFKRIGNGASTLVATGTGSGKTECFLYPILDYCYRQRRLGNTGIKAILVYPMNALAADQAKRIAETIHGSPELRNNVTAGMYVGKSAMDEDTASTVMGEHAIISDHKALRRNPPDILLTNYKMLDYLLIRPQDSQLWDGNDPNTLKYFVVDELHTFDGAQGTDLACLIRRLSDRLQTPCKDICFVGTSATMGNKPEDARNLCDFASAVFNTPFTPDSIIAEQRQNAETFFDLNGNAVIHTIPSKEEARHLADMEREEDDPARYLSEACRIVLGMEVPGAIDSAMRLQLGTWLRRSDLLRQLVIELNNEPRLMDEELLTALSRQFHEFGQLQHNEQRAVLDALISLVSYARTEDNGHERPFLDVQVQLWTKELRQMRASVCGIKETVRYASVYELDSTEARKYLPIINCRVCGNTGWVGSINERSQHMEAGEKSFTNLYFQFRDDALAVIRPYDENHDVNPNEYTALGYFCPSAECMRFTPVAQFDEADESGESVQCGTCGTMRIPVQMLSLQSVGGGRKHYRCPFCQSDADLSLLGFRATPQMSVMLTELVGDLYNDDKKTIVFSDSVQDAAFRASAFNSRTWRFALRNNAVDYLAGFDEAPSLRRFLDSQYDAYRTAYPDAAEFIMRFTPANMTWMDEYQRVASGNAGGPYQRSLLEKLRNRLRIETLHELGSRSRIGRTLEKTGCAAIGYKQETLASIAMDVRSKVRARIGEDALLEHEEDWLHLTLLLLDTLRLDGAFIDPLYEGYLKEAGNPYVLSNSVKNWMPGSYVRSEPHFASDRKPQRKSGYIPLIGTGLSKGSKYEERIRGYLTNELVAAGNEVQIILNALVDCCLEHGLLQAVESERNRTGAIMAYGLNESECFVCTDVCALRCDSCRRSYNGSAANEDAWVGMHCLNPYCRGRLETDASADELNYYRRLYHTDPPAARIRAAEHTGLVDARTRNALEQRFKQKKAQPGDVNVLACTPTLEMGIDIGDLSTVILSSIPPSQSQYLQRVGRAGRRDGNALVLAVANSRPHDHYYYNRAQEMVSGHVRPPHVFLQASAVLERQLTAFAMDRWVNTSLRQGMQSKDIIPRKLQHSLDAVNTRSGGFPLTFLKYVHAHTAELLHAFTTMFGATDSSIDESLQTALTLFLEGGEQDPSLSARIMDSFKAADSVIEGFEKQRKELEAMKADLKTQPKDTATDERIRECETEIKIVDQNIKRIEKMNVFNYLSNEGILPNYAFPEGGVTLHTVLKPSPEHEEDGAKPIGHKRQKAKTGSYERPAMAAITELAPGNTFYAQGHQFKINRVLFGNEGMESAVTTWRLCPNCSHAEPKMNDQNVANCPVCGDARWAENDQCRPMLKISNVVSEQTYKDSLVSEGEDARSKSMFQTDVYVDIDAMQDRLAWKLNGSTDFGYEYVAHGTLREINFGEAANQGAKMMVNGEAEARQGFIVCSSCGAVKDGKQGMKHAFTCPNRRGLAKTDGTECLFLYREFETEMLRLLVPGISNTRDNNATAASFCAAIMLGLRNKFGNIDHLNAVLSNEPVQDGSGIRKTYLVIFDQVPGGTGYLKQLASDSEEMKQILMDAYVSIDECEYCRTNDQDGCYHCLLGWRQERSFDDISRKLALEMLGPIVNDSGDFESVGTVAEIPVNHLLDSTLEQQFLEALSRTCSQPLHERYEDRGMRCTWVRDFFPEYGEGYTLTVNGLKWEIYLQVDLGPEQGVAVPCRPDFLLHCVSRDNDVQPIAVFTDGLQYHAPIVSEDTLKREALREAGYRVWTLTYDDVMRFVNRTKPAELADPVLNINAMPMKKACRGVMRNKKVTHIDPSLYGAMDLLAYQLTVPHAEDQMEELANAISWGYANPDSRWDIDIEEHAALEQAMQENLQNAGDKPMMATQYHPYHDPDRLGIYFSTFPEDVATKAGRIFMDFDDAISTDGQVPSKELWESFSTDERHGFKEQWSSFWHVANLLQYSPYFTFVTDFALKSNMYEPLIEQHKRAEQPEEMPEPATWKPVFEDESFEWLDNTVKQQVRKLSEMHLVVPDEVGTDIEDGQGETMGEAALVWHDRHAVFIPDNPLDDDIDAIRDEYRKNGWLVITAADEQQTAPVRQHMSNGTESSKGAQA</sequence>
<dbReference type="PROSITE" id="PS51194">
    <property type="entry name" value="HELICASE_CTER"/>
    <property type="match status" value="1"/>
</dbReference>